<feature type="active site" description="Nucleophile" evidence="5">
    <location>
        <position position="694"/>
    </location>
</feature>
<feature type="compositionally biased region" description="Basic and acidic residues" evidence="7">
    <location>
        <begin position="1011"/>
        <end position="1041"/>
    </location>
</feature>
<evidence type="ECO:0000256" key="1">
    <source>
        <dbReference type="ARBA" id="ARBA00022603"/>
    </source>
</evidence>
<feature type="binding site" evidence="5">
    <location>
        <position position="641"/>
    </location>
    <ligand>
        <name>S-adenosyl-L-methionine</name>
        <dbReference type="ChEBI" id="CHEBI:59789"/>
    </ligand>
</feature>
<dbReference type="Pfam" id="PF01189">
    <property type="entry name" value="Methyltr_RsmB-F"/>
    <property type="match status" value="1"/>
</dbReference>
<protein>
    <submittedName>
        <fullName evidence="9">NCL1 protein</fullName>
    </submittedName>
</protein>
<comment type="similarity">
    <text evidence="5">Belongs to the class I-like SAM-binding methyltransferase superfamily. RsmB/NOP family.</text>
</comment>
<evidence type="ECO:0000313" key="9">
    <source>
        <dbReference type="EMBL" id="CAE7576917.1"/>
    </source>
</evidence>
<evidence type="ECO:0000256" key="5">
    <source>
        <dbReference type="PROSITE-ProRule" id="PRU01023"/>
    </source>
</evidence>
<dbReference type="InterPro" id="IPR001678">
    <property type="entry name" value="MeTrfase_RsmB-F_NOP2_dom"/>
</dbReference>
<dbReference type="PROSITE" id="PS51686">
    <property type="entry name" value="SAM_MT_RSMB_NOP"/>
    <property type="match status" value="1"/>
</dbReference>
<feature type="region of interest" description="Disordered" evidence="7">
    <location>
        <begin position="154"/>
        <end position="180"/>
    </location>
</feature>
<accession>A0A812UT63</accession>
<dbReference type="InterPro" id="IPR049560">
    <property type="entry name" value="MeTrfase_RsmB-F_NOP2_cat"/>
</dbReference>
<evidence type="ECO:0000256" key="7">
    <source>
        <dbReference type="SAM" id="MobiDB-lite"/>
    </source>
</evidence>
<evidence type="ECO:0000256" key="4">
    <source>
        <dbReference type="ARBA" id="ARBA00022884"/>
    </source>
</evidence>
<dbReference type="SUPFAM" id="SSF53335">
    <property type="entry name" value="S-adenosyl-L-methionine-dependent methyltransferases"/>
    <property type="match status" value="1"/>
</dbReference>
<feature type="binding site" evidence="5">
    <location>
        <position position="623"/>
    </location>
    <ligand>
        <name>S-adenosyl-L-methionine</name>
        <dbReference type="ChEBI" id="CHEBI:59789"/>
    </ligand>
</feature>
<evidence type="ECO:0000259" key="8">
    <source>
        <dbReference type="PROSITE" id="PS51686"/>
    </source>
</evidence>
<proteinExistence type="inferred from homology"/>
<dbReference type="Gene3D" id="3.40.50.150">
    <property type="entry name" value="Vaccinia Virus protein VP39"/>
    <property type="match status" value="1"/>
</dbReference>
<feature type="binding site" evidence="5">
    <location>
        <begin position="568"/>
        <end position="574"/>
    </location>
    <ligand>
        <name>S-adenosyl-L-methionine</name>
        <dbReference type="ChEBI" id="CHEBI:59789"/>
    </ligand>
</feature>
<evidence type="ECO:0000313" key="10">
    <source>
        <dbReference type="Proteomes" id="UP000604046"/>
    </source>
</evidence>
<organism evidence="9 10">
    <name type="scientific">Symbiodinium natans</name>
    <dbReference type="NCBI Taxonomy" id="878477"/>
    <lineage>
        <taxon>Eukaryota</taxon>
        <taxon>Sar</taxon>
        <taxon>Alveolata</taxon>
        <taxon>Dinophyceae</taxon>
        <taxon>Suessiales</taxon>
        <taxon>Symbiodiniaceae</taxon>
        <taxon>Symbiodinium</taxon>
    </lineage>
</organism>
<feature type="domain" description="SAM-dependent MTase RsmB/NOP-type" evidence="8">
    <location>
        <begin position="467"/>
        <end position="790"/>
    </location>
</feature>
<keyword evidence="4 5" id="KW-0694">RNA-binding</keyword>
<name>A0A812UT63_9DINO</name>
<keyword evidence="6" id="KW-0175">Coiled coil</keyword>
<evidence type="ECO:0000256" key="3">
    <source>
        <dbReference type="ARBA" id="ARBA00022691"/>
    </source>
</evidence>
<feature type="coiled-coil region" evidence="6">
    <location>
        <begin position="245"/>
        <end position="347"/>
    </location>
</feature>
<keyword evidence="10" id="KW-1185">Reference proteome</keyword>
<dbReference type="PRINTS" id="PR02008">
    <property type="entry name" value="RCMTFAMILY"/>
</dbReference>
<dbReference type="PANTHER" id="PTHR22808:SF1">
    <property type="entry name" value="RNA CYTOSINE-C(5)-METHYLTRANSFERASE NSUN2-RELATED"/>
    <property type="match status" value="1"/>
</dbReference>
<feature type="coiled-coil region" evidence="6">
    <location>
        <begin position="80"/>
        <end position="140"/>
    </location>
</feature>
<keyword evidence="3 5" id="KW-0949">S-adenosyl-L-methionine</keyword>
<feature type="region of interest" description="Disordered" evidence="7">
    <location>
        <begin position="1000"/>
        <end position="1055"/>
    </location>
</feature>
<sequence length="1143" mass="127855">MQRLAHPLEATAEYDDEADLIQEKPKATSAVPANVGGKIDGATRAKLLKELDTQDDAKLHAALVKSEGARKRFIAELHAKRNLEQLKASQRLQKADEDREARLAKLEQIKKQQHARAEAHRAAEEAKKSTMAQLEVLMKQKEAQAIRRLIQEKDAQDRGMGREKDAARQRRKMQERSAAEVRAIEEERAQQLARKRDTEVEKRQGLILKKNRQIAEILRDEKLKDREYQVRLREEKDLIIADVWKNKAQVRVAQEEKEREYLRLEEIREKVNVERERRRALDELKQISAIRKHAEEEKEVTVKRREKMRKEYLLQLKVEASNRAQAVREQARRNERREQKIQEREEARLRKFRESQFMDTMRATRTFMPVCVDGQVAAGRRLLLSGEVVMLRIDGDGASGSYPSAAASGTKRGAPRMQLVCDPVCNPMDWERDSPEGGLASALAGLAKFRSYYKDLLAMGSEDWEQCERLFQSPVPLSLRLNRSPLHNDTVSALIARLGHRAEFVPWMEQHGGALHVAPTASQEEAADGLELVNMLASAGEVVVQDGLSMLPAAALDPQPGEAVLDLCSAPGSKTCQLLDAITQKQASSSLLIANDLRVERSERTWSRAKAQPCTPLVITNVDGTCFPDLLGGAFDRILVDAPCSSDGTVRKEPKRLQRWSMGSGLSHHELQLRLLRRGLALLRPGGRLVYSTCSINPLECEAVVQAALVETSPDVRLIPAEAVLPEGCPRGMPGLSTWSVPEESSQVLSTMFPVSKPESSELSLHHCARFLPIHGPHFGGFFLAAFTREGGAEAHSAQAPGAHLPGAASQPLLERFELVDPVGFRELVEFFGLQGPELEQLVSFPQGVVSLVGARLHTLSKPPAGLSVLHAGTPLLHKMAAVAPHNWKICPEGANCLATLATKRKVYPAEDALQLLLRERVGPCSELDGPVLVRVPLDSNGRSGQQVWLSGEIVDGQLTLDSSGDLLRRCQLATGPPAVLAKPEEDLDSQGNAERTLEAGQMSQTGMTDQAHRKTLEADERRKRQAERDEKLKREDEKKGKMQQLSGKNPNLAELERIREWRSADEAKKQMLEDARTKRELSREQALRDMHETNAKRDELWNQLEVTRTEREQDRQQNRQKAVIEHIKNMPVGGGLPNVLVY</sequence>
<dbReference type="InterPro" id="IPR023267">
    <property type="entry name" value="RCMT"/>
</dbReference>
<evidence type="ECO:0000256" key="2">
    <source>
        <dbReference type="ARBA" id="ARBA00022679"/>
    </source>
</evidence>
<feature type="binding site" evidence="5">
    <location>
        <position position="596"/>
    </location>
    <ligand>
        <name>S-adenosyl-L-methionine</name>
        <dbReference type="ChEBI" id="CHEBI:59789"/>
    </ligand>
</feature>
<dbReference type="GO" id="GO:0008173">
    <property type="term" value="F:RNA methyltransferase activity"/>
    <property type="evidence" value="ECO:0007669"/>
    <property type="project" value="InterPro"/>
</dbReference>
<dbReference type="OrthoDB" id="419827at2759"/>
<dbReference type="GO" id="GO:0003723">
    <property type="term" value="F:RNA binding"/>
    <property type="evidence" value="ECO:0007669"/>
    <property type="project" value="UniProtKB-UniRule"/>
</dbReference>
<dbReference type="EMBL" id="CAJNDS010002733">
    <property type="protein sequence ID" value="CAE7576917.1"/>
    <property type="molecule type" value="Genomic_DNA"/>
</dbReference>
<comment type="caution">
    <text evidence="9">The sequence shown here is derived from an EMBL/GenBank/DDBJ whole genome shotgun (WGS) entry which is preliminary data.</text>
</comment>
<gene>
    <name evidence="9" type="primary">NCL1</name>
    <name evidence="9" type="ORF">SNAT2548_LOCUS32911</name>
</gene>
<keyword evidence="2 5" id="KW-0808">Transferase</keyword>
<dbReference type="InterPro" id="IPR029063">
    <property type="entry name" value="SAM-dependent_MTases_sf"/>
</dbReference>
<keyword evidence="1 5" id="KW-0489">Methyltransferase</keyword>
<dbReference type="AlphaFoldDB" id="A0A812UT63"/>
<dbReference type="PANTHER" id="PTHR22808">
    <property type="entry name" value="NCL1 YEAST -RELATED NOL1/NOP2/FMU SUN DOMAIN-CONTAINING"/>
    <property type="match status" value="1"/>
</dbReference>
<evidence type="ECO:0000256" key="6">
    <source>
        <dbReference type="SAM" id="Coils"/>
    </source>
</evidence>
<reference evidence="9" key="1">
    <citation type="submission" date="2021-02" db="EMBL/GenBank/DDBJ databases">
        <authorList>
            <person name="Dougan E. K."/>
            <person name="Rhodes N."/>
            <person name="Thang M."/>
            <person name="Chan C."/>
        </authorList>
    </citation>
    <scope>NUCLEOTIDE SEQUENCE</scope>
</reference>
<dbReference type="Proteomes" id="UP000604046">
    <property type="component" value="Unassembled WGS sequence"/>
</dbReference>
<dbReference type="GO" id="GO:0001510">
    <property type="term" value="P:RNA methylation"/>
    <property type="evidence" value="ECO:0007669"/>
    <property type="project" value="InterPro"/>
</dbReference>